<dbReference type="Pfam" id="PF03359">
    <property type="entry name" value="GKAP"/>
    <property type="match status" value="1"/>
</dbReference>
<proteinExistence type="inferred from homology"/>
<dbReference type="InterPro" id="IPR005026">
    <property type="entry name" value="SAPAP"/>
</dbReference>
<accession>A0A085MAL7</accession>
<dbReference type="PANTHER" id="PTHR12353">
    <property type="entry name" value="DISKS LARGE-ASSOCIATED PROTEIN DAP SAP90/PSD-95-ASSOCIATED PROTEIN"/>
    <property type="match status" value="1"/>
</dbReference>
<name>A0A085MAL7_9BILA</name>
<dbReference type="Proteomes" id="UP000030764">
    <property type="component" value="Unassembled WGS sequence"/>
</dbReference>
<reference evidence="3 4" key="1">
    <citation type="journal article" date="2014" name="Nat. Genet.">
        <title>Genome and transcriptome of the porcine whipworm Trichuris suis.</title>
        <authorList>
            <person name="Jex A.R."/>
            <person name="Nejsum P."/>
            <person name="Schwarz E.M."/>
            <person name="Hu L."/>
            <person name="Young N.D."/>
            <person name="Hall R.S."/>
            <person name="Korhonen P.K."/>
            <person name="Liao S."/>
            <person name="Thamsborg S."/>
            <person name="Xia J."/>
            <person name="Xu P."/>
            <person name="Wang S."/>
            <person name="Scheerlinck J.P."/>
            <person name="Hofmann A."/>
            <person name="Sternberg P.W."/>
            <person name="Wang J."/>
            <person name="Gasser R.B."/>
        </authorList>
    </citation>
    <scope>NUCLEOTIDE SEQUENCE [LARGE SCALE GENOMIC DNA]</scope>
    <source>
        <strain evidence="3">DCEP-RM93M</strain>
    </source>
</reference>
<evidence type="ECO:0000313" key="3">
    <source>
        <dbReference type="EMBL" id="KFD54263.1"/>
    </source>
</evidence>
<dbReference type="AlphaFoldDB" id="A0A085MAL7"/>
<gene>
    <name evidence="3" type="ORF">M513_04805</name>
</gene>
<keyword evidence="2" id="KW-0175">Coiled coil</keyword>
<organism evidence="3 4">
    <name type="scientific">Trichuris suis</name>
    <name type="common">pig whipworm</name>
    <dbReference type="NCBI Taxonomy" id="68888"/>
    <lineage>
        <taxon>Eukaryota</taxon>
        <taxon>Metazoa</taxon>
        <taxon>Ecdysozoa</taxon>
        <taxon>Nematoda</taxon>
        <taxon>Enoplea</taxon>
        <taxon>Dorylaimia</taxon>
        <taxon>Trichinellida</taxon>
        <taxon>Trichuridae</taxon>
        <taxon>Trichuris</taxon>
    </lineage>
</organism>
<dbReference type="GO" id="GO:0098978">
    <property type="term" value="C:glutamatergic synapse"/>
    <property type="evidence" value="ECO:0007669"/>
    <property type="project" value="TreeGrafter"/>
</dbReference>
<sequence>MNTAKLLHTGSPLADVTSCASCHKTPSVALYSFTADSLATFAVVSQKRYGASSVVDQSSSLHGNDCSVIFKRTISGKKCTIQLFISVGFDCSPLPARQARKMIDQAGQEDDSLDDETFSFKSLNCKMPTSTTPTSTDDNAKLVNDSVGDVTSGHPPQNDLNSGGISSDSINSPSYMRLSCALSGYHNMSTPRCRSSSSCTLSSRPLYLTERLQTPSPAPVSAANTGKSAAANCAPMTIQEIVESFNRLRLNDNSSALRLLASCQEHSKNRRNSLESAQRDIAAADQRAKVTLTNSTGRLSSRQPEVARSPLVGPVTILSPDEVLRTIIGPEFYKNMAAFERYRLESLCNRLERRLDGRLPSEVRGQTAALVESIKVLLSGKLKPFESQLQSEWAEGGVEMDDQRRAELEKTWKAIATSVEGIDSSLEVGNEFEDGNLTSLADKEMTGNGSVALAATTTDNAQRVDGLYYQQLANQNRNRVEEQCKMAEQDLELVTCEEACDHIRMAVGKAKLLLKKKFKKFEELVGKHLDPVDGEPNVTLDDLEGFWSLVEIELADIESCFEAVRKLKQNNWTAVSEEPQPEPVSANVAKKPTIQKIVSSPKKLWINKRVTEARQRLREAKLMAKQRMMNGQDA</sequence>
<evidence type="ECO:0000256" key="2">
    <source>
        <dbReference type="SAM" id="Coils"/>
    </source>
</evidence>
<protein>
    <recommendedName>
        <fullName evidence="5">Guanylate-kinase-associated protein</fullName>
    </recommendedName>
</protein>
<evidence type="ECO:0000313" key="4">
    <source>
        <dbReference type="Proteomes" id="UP000030764"/>
    </source>
</evidence>
<dbReference type="GO" id="GO:0023052">
    <property type="term" value="P:signaling"/>
    <property type="evidence" value="ECO:0007669"/>
    <property type="project" value="InterPro"/>
</dbReference>
<dbReference type="EMBL" id="KL363209">
    <property type="protein sequence ID" value="KFD54263.1"/>
    <property type="molecule type" value="Genomic_DNA"/>
</dbReference>
<dbReference type="PANTHER" id="PTHR12353:SF31">
    <property type="entry name" value="LD44824P"/>
    <property type="match status" value="1"/>
</dbReference>
<dbReference type="GO" id="GO:0060090">
    <property type="term" value="F:molecular adaptor activity"/>
    <property type="evidence" value="ECO:0007669"/>
    <property type="project" value="TreeGrafter"/>
</dbReference>
<keyword evidence="4" id="KW-1185">Reference proteome</keyword>
<evidence type="ECO:0000256" key="1">
    <source>
        <dbReference type="ARBA" id="ARBA00008839"/>
    </source>
</evidence>
<evidence type="ECO:0008006" key="5">
    <source>
        <dbReference type="Google" id="ProtNLM"/>
    </source>
</evidence>
<comment type="similarity">
    <text evidence="1">Belongs to the SAPAP family.</text>
</comment>
<feature type="coiled-coil region" evidence="2">
    <location>
        <begin position="470"/>
        <end position="497"/>
    </location>
</feature>
<dbReference type="GO" id="GO:0099572">
    <property type="term" value="C:postsynaptic specialization"/>
    <property type="evidence" value="ECO:0007669"/>
    <property type="project" value="TreeGrafter"/>
</dbReference>